<evidence type="ECO:0000256" key="6">
    <source>
        <dbReference type="ARBA" id="ARBA00022763"/>
    </source>
</evidence>
<dbReference type="SUPFAM" id="SSF50249">
    <property type="entry name" value="Nucleic acid-binding proteins"/>
    <property type="match status" value="1"/>
</dbReference>
<evidence type="ECO:0000313" key="11">
    <source>
        <dbReference type="Proteomes" id="UP000289211"/>
    </source>
</evidence>
<dbReference type="CDD" id="cd07896">
    <property type="entry name" value="Adenylation_kDNA_ligase_like"/>
    <property type="match status" value="1"/>
</dbReference>
<dbReference type="GO" id="GO:0006281">
    <property type="term" value="P:DNA repair"/>
    <property type="evidence" value="ECO:0007669"/>
    <property type="project" value="UniProtKB-KW"/>
</dbReference>
<keyword evidence="4 10" id="KW-0436">Ligase</keyword>
<comment type="cofactor">
    <cofactor evidence="1">
        <name>a divalent metal cation</name>
        <dbReference type="ChEBI" id="CHEBI:60240"/>
    </cofactor>
</comment>
<evidence type="ECO:0000259" key="9">
    <source>
        <dbReference type="PROSITE" id="PS50160"/>
    </source>
</evidence>
<evidence type="ECO:0000313" key="10">
    <source>
        <dbReference type="EMBL" id="AWN08537.1"/>
    </source>
</evidence>
<dbReference type="GO" id="GO:0006310">
    <property type="term" value="P:DNA recombination"/>
    <property type="evidence" value="ECO:0007669"/>
    <property type="project" value="InterPro"/>
</dbReference>
<dbReference type="EMBL" id="MH191395">
    <property type="protein sequence ID" value="AWN08537.1"/>
    <property type="molecule type" value="Genomic_DNA"/>
</dbReference>
<dbReference type="SUPFAM" id="SSF56091">
    <property type="entry name" value="DNA ligase/mRNA capping enzyme, catalytic domain"/>
    <property type="match status" value="1"/>
</dbReference>
<keyword evidence="6" id="KW-0227">DNA damage</keyword>
<sequence>MQTPFKSPMLAKDFDESKLSFPLVASPKLDGIRAVVSSHEGLEYPLLYSRSGKAIKNKFIQSQLCVYPFHLTGLDGELVVGPYNAPDVYAKTSSGVMAEKGEPDFTYYVFDCHGNVDDDGGYVSRCFELEDRINAFNEARAGDRLGRVKILEQKLILNPQELEDYEAETLAAGFEGVMIRNPAAPYKFGRSTVKDGALLKVKRFAHDEAEVVGVEEMMHNDNEAFTDELGRTKRSTSKENLRPSGMLGAFICKSPKWSHTFNVSAGSLSHDDRRLIWEQSQINKKTPWPTLLRFKHLPHGAKDRPRHPLFAGFRDPDDMSSVE</sequence>
<accession>A0A3S7L8L5</accession>
<dbReference type="Gene3D" id="2.40.50.140">
    <property type="entry name" value="Nucleic acid-binding proteins"/>
    <property type="match status" value="1"/>
</dbReference>
<evidence type="ECO:0000256" key="7">
    <source>
        <dbReference type="ARBA" id="ARBA00023204"/>
    </source>
</evidence>
<evidence type="ECO:0000256" key="2">
    <source>
        <dbReference type="ARBA" id="ARBA00007572"/>
    </source>
</evidence>
<keyword evidence="5" id="KW-0235">DNA replication</keyword>
<dbReference type="Proteomes" id="UP000289211">
    <property type="component" value="Segment"/>
</dbReference>
<dbReference type="PROSITE" id="PS00333">
    <property type="entry name" value="DNA_LIGASE_A2"/>
    <property type="match status" value="1"/>
</dbReference>
<feature type="domain" description="ATP-dependent DNA ligase family profile" evidence="9">
    <location>
        <begin position="98"/>
        <end position="256"/>
    </location>
</feature>
<reference evidence="10 11" key="1">
    <citation type="submission" date="2018-04" db="EMBL/GenBank/DDBJ databases">
        <authorList>
            <person name="Silva F.P."/>
            <person name="Xavier A.S."/>
            <person name="Vidigal P.M.P."/>
            <person name="Alfenas-Zerbini P."/>
        </authorList>
    </citation>
    <scope>NUCLEOTIDE SEQUENCE [LARGE SCALE GENOMIC DNA]</scope>
</reference>
<evidence type="ECO:0000256" key="5">
    <source>
        <dbReference type="ARBA" id="ARBA00022705"/>
    </source>
</evidence>
<dbReference type="Pfam" id="PF01068">
    <property type="entry name" value="DNA_ligase_A_M"/>
    <property type="match status" value="1"/>
</dbReference>
<dbReference type="PROSITE" id="PS50160">
    <property type="entry name" value="DNA_LIGASE_A3"/>
    <property type="match status" value="1"/>
</dbReference>
<dbReference type="PANTHER" id="PTHR47810:SF1">
    <property type="entry name" value="DNA LIGASE B"/>
    <property type="match status" value="1"/>
</dbReference>
<dbReference type="GO" id="GO:0006260">
    <property type="term" value="P:DNA replication"/>
    <property type="evidence" value="ECO:0007669"/>
    <property type="project" value="UniProtKB-KW"/>
</dbReference>
<evidence type="ECO:0000256" key="8">
    <source>
        <dbReference type="SAM" id="MobiDB-lite"/>
    </source>
</evidence>
<dbReference type="InterPro" id="IPR012340">
    <property type="entry name" value="NA-bd_OB-fold"/>
</dbReference>
<evidence type="ECO:0000256" key="3">
    <source>
        <dbReference type="ARBA" id="ARBA00013308"/>
    </source>
</evidence>
<dbReference type="GO" id="GO:0005524">
    <property type="term" value="F:ATP binding"/>
    <property type="evidence" value="ECO:0007669"/>
    <property type="project" value="InterPro"/>
</dbReference>
<dbReference type="GO" id="GO:0003910">
    <property type="term" value="F:DNA ligase (ATP) activity"/>
    <property type="evidence" value="ECO:0007669"/>
    <property type="project" value="InterPro"/>
</dbReference>
<keyword evidence="11" id="KW-1185">Reference proteome</keyword>
<feature type="region of interest" description="Disordered" evidence="8">
    <location>
        <begin position="303"/>
        <end position="323"/>
    </location>
</feature>
<evidence type="ECO:0000256" key="1">
    <source>
        <dbReference type="ARBA" id="ARBA00001968"/>
    </source>
</evidence>
<evidence type="ECO:0000256" key="4">
    <source>
        <dbReference type="ARBA" id="ARBA00022598"/>
    </source>
</evidence>
<comment type="similarity">
    <text evidence="2">Belongs to the ATP-dependent DNA ligase family.</text>
</comment>
<dbReference type="PANTHER" id="PTHR47810">
    <property type="entry name" value="DNA LIGASE"/>
    <property type="match status" value="1"/>
</dbReference>
<proteinExistence type="inferred from homology"/>
<organism evidence="10 11">
    <name type="scientific">Xanthomonas phage XcP1</name>
    <dbReference type="NCBI Taxonomy" id="2785027"/>
    <lineage>
        <taxon>Viruses</taxon>
        <taxon>Duplodnaviria</taxon>
        <taxon>Heunggongvirae</taxon>
        <taxon>Uroviricota</taxon>
        <taxon>Caudoviricetes</taxon>
        <taxon>Lindbergviridae</taxon>
        <taxon>Carpasinavirus</taxon>
        <taxon>Carpasinavirus FoX6</taxon>
        <taxon>Carpasinavirus XcP1</taxon>
    </lineage>
</organism>
<keyword evidence="7" id="KW-0234">DNA repair</keyword>
<dbReference type="InterPro" id="IPR050326">
    <property type="entry name" value="NAD_dep_DNA_ligaseB"/>
</dbReference>
<dbReference type="Gene3D" id="3.30.470.30">
    <property type="entry name" value="DNA ligase/mRNA capping enzyme"/>
    <property type="match status" value="1"/>
</dbReference>
<name>A0A3S7L8L5_9CAUD</name>
<dbReference type="InterPro" id="IPR016059">
    <property type="entry name" value="DNA_ligase_ATP-dep_CS"/>
</dbReference>
<dbReference type="Gene3D" id="3.30.1490.70">
    <property type="match status" value="1"/>
</dbReference>
<protein>
    <recommendedName>
        <fullName evidence="3">DNA ligase</fullName>
    </recommendedName>
</protein>
<dbReference type="InterPro" id="IPR012310">
    <property type="entry name" value="DNA_ligase_ATP-dep_cent"/>
</dbReference>
<gene>
    <name evidence="10" type="ORF">XcP1_035</name>
</gene>